<organism evidence="2 3">
    <name type="scientific">Caerostris extrusa</name>
    <name type="common">Bark spider</name>
    <name type="synonym">Caerostris bankana</name>
    <dbReference type="NCBI Taxonomy" id="172846"/>
    <lineage>
        <taxon>Eukaryota</taxon>
        <taxon>Metazoa</taxon>
        <taxon>Ecdysozoa</taxon>
        <taxon>Arthropoda</taxon>
        <taxon>Chelicerata</taxon>
        <taxon>Arachnida</taxon>
        <taxon>Araneae</taxon>
        <taxon>Araneomorphae</taxon>
        <taxon>Entelegynae</taxon>
        <taxon>Araneoidea</taxon>
        <taxon>Araneidae</taxon>
        <taxon>Caerostris</taxon>
    </lineage>
</organism>
<comment type="caution">
    <text evidence="2">The sequence shown here is derived from an EMBL/GenBank/DDBJ whole genome shotgun (WGS) entry which is preliminary data.</text>
</comment>
<protein>
    <submittedName>
        <fullName evidence="2">Uncharacterized protein</fullName>
    </submittedName>
</protein>
<keyword evidence="3" id="KW-1185">Reference proteome</keyword>
<dbReference type="Proteomes" id="UP001054945">
    <property type="component" value="Unassembled WGS sequence"/>
</dbReference>
<accession>A0AAV4U2S9</accession>
<feature type="region of interest" description="Disordered" evidence="1">
    <location>
        <begin position="33"/>
        <end position="72"/>
    </location>
</feature>
<evidence type="ECO:0000313" key="3">
    <source>
        <dbReference type="Proteomes" id="UP001054945"/>
    </source>
</evidence>
<sequence length="96" mass="11099">MHYHAICFCPKASGEPISLAELAETFHFWKPDKNTRRMESSPPRAKDLAGAKNRVLPSFPRDSQSPPFFSSSRTTRHRNLAIHCFVGFYFIVFPWQ</sequence>
<feature type="compositionally biased region" description="Basic and acidic residues" evidence="1">
    <location>
        <begin position="33"/>
        <end position="49"/>
    </location>
</feature>
<evidence type="ECO:0000256" key="1">
    <source>
        <dbReference type="SAM" id="MobiDB-lite"/>
    </source>
</evidence>
<dbReference type="EMBL" id="BPLR01012180">
    <property type="protein sequence ID" value="GIY51972.1"/>
    <property type="molecule type" value="Genomic_DNA"/>
</dbReference>
<proteinExistence type="predicted"/>
<feature type="compositionally biased region" description="Polar residues" evidence="1">
    <location>
        <begin position="61"/>
        <end position="72"/>
    </location>
</feature>
<evidence type="ECO:0000313" key="2">
    <source>
        <dbReference type="EMBL" id="GIY51972.1"/>
    </source>
</evidence>
<dbReference type="AlphaFoldDB" id="A0AAV4U2S9"/>
<reference evidence="2 3" key="1">
    <citation type="submission" date="2021-06" db="EMBL/GenBank/DDBJ databases">
        <title>Caerostris extrusa draft genome.</title>
        <authorList>
            <person name="Kono N."/>
            <person name="Arakawa K."/>
        </authorList>
    </citation>
    <scope>NUCLEOTIDE SEQUENCE [LARGE SCALE GENOMIC DNA]</scope>
</reference>
<name>A0AAV4U2S9_CAEEX</name>
<gene>
    <name evidence="2" type="ORF">CEXT_17431</name>
</gene>